<proteinExistence type="predicted"/>
<feature type="compositionally biased region" description="Basic and acidic residues" evidence="1">
    <location>
        <begin position="93"/>
        <end position="104"/>
    </location>
</feature>
<dbReference type="Proteomes" id="UP000324831">
    <property type="component" value="Unassembled WGS sequence"/>
</dbReference>
<sequence>MSTQVIAGAAAGAAVIGGGGTLAAYAAGAFGTGWESETFEEYAKSLNLKYVGETGTTSPGALPDKAKVKSKIENSTNGAEYRKVLDDHWDAMESNDVKEKDRPTRTGKQGNSVFPSGTNDRTKDEEIAGWVVSWCSAAKDMRANIKKVKGANKEWNTDLLNKNAKWQAFKAVCFEKTT</sequence>
<dbReference type="EMBL" id="BIMN01000009">
    <property type="protein sequence ID" value="GCE64049.1"/>
    <property type="molecule type" value="Genomic_DNA"/>
</dbReference>
<evidence type="ECO:0000313" key="2">
    <source>
        <dbReference type="EMBL" id="GCE64049.1"/>
    </source>
</evidence>
<evidence type="ECO:0000313" key="3">
    <source>
        <dbReference type="Proteomes" id="UP000324831"/>
    </source>
</evidence>
<name>A0A478FUD0_9MOLU</name>
<dbReference type="RefSeq" id="WP_216083679.1">
    <property type="nucleotide sequence ID" value="NZ_CACTIB010000031.1"/>
</dbReference>
<comment type="caution">
    <text evidence="2">The sequence shown here is derived from an EMBL/GenBank/DDBJ whole genome shotgun (WGS) entry which is preliminary data.</text>
</comment>
<protein>
    <submittedName>
        <fullName evidence="2">Uncharacterized protein</fullName>
    </submittedName>
</protein>
<accession>A0A478FUD0</accession>
<reference evidence="2 3" key="1">
    <citation type="submission" date="2019-01" db="EMBL/GenBank/DDBJ databases">
        <title>Draft genome sequences of Candidatus Mycoplasma haemohominis SWG34-3 identified from a patient with pyrexia, anemia and liver dysfunction.</title>
        <authorList>
            <person name="Sekizuka T."/>
            <person name="Hattori N."/>
            <person name="Katano H."/>
            <person name="Takuma T."/>
            <person name="Ito T."/>
            <person name="Arai N."/>
            <person name="Yanai R."/>
            <person name="Ishii S."/>
            <person name="Miura Y."/>
            <person name="Tokunaga T."/>
            <person name="Watanabe H."/>
            <person name="Nomura N."/>
            <person name="Eguchi J."/>
            <person name="Arai T."/>
            <person name="Hasegawa H."/>
            <person name="Nakamaki T."/>
            <person name="Wakita T."/>
            <person name="Niki Y."/>
            <person name="Kuroda M."/>
        </authorList>
    </citation>
    <scope>NUCLEOTIDE SEQUENCE [LARGE SCALE GENOMIC DNA]</scope>
    <source>
        <strain evidence="2">SWG34-3</strain>
    </source>
</reference>
<evidence type="ECO:0000256" key="1">
    <source>
        <dbReference type="SAM" id="MobiDB-lite"/>
    </source>
</evidence>
<organism evidence="2 3">
    <name type="scientific">Candidatus Mycoplasma haematohominis</name>
    <dbReference type="NCBI Taxonomy" id="1494318"/>
    <lineage>
        <taxon>Bacteria</taxon>
        <taxon>Bacillati</taxon>
        <taxon>Mycoplasmatota</taxon>
        <taxon>Mollicutes</taxon>
        <taxon>Mycoplasmataceae</taxon>
        <taxon>Mycoplasma</taxon>
    </lineage>
</organism>
<feature type="region of interest" description="Disordered" evidence="1">
    <location>
        <begin position="93"/>
        <end position="121"/>
    </location>
</feature>
<feature type="compositionally biased region" description="Polar residues" evidence="1">
    <location>
        <begin position="106"/>
        <end position="119"/>
    </location>
</feature>
<gene>
    <name evidence="2" type="ORF">MHSWG343_10570</name>
</gene>
<dbReference type="AlphaFoldDB" id="A0A478FUD0"/>